<dbReference type="Proteomes" id="UP000828941">
    <property type="component" value="Chromosome 9"/>
</dbReference>
<name>A0ACB9MK79_BAUVA</name>
<organism evidence="1 2">
    <name type="scientific">Bauhinia variegata</name>
    <name type="common">Purple orchid tree</name>
    <name type="synonym">Phanera variegata</name>
    <dbReference type="NCBI Taxonomy" id="167791"/>
    <lineage>
        <taxon>Eukaryota</taxon>
        <taxon>Viridiplantae</taxon>
        <taxon>Streptophyta</taxon>
        <taxon>Embryophyta</taxon>
        <taxon>Tracheophyta</taxon>
        <taxon>Spermatophyta</taxon>
        <taxon>Magnoliopsida</taxon>
        <taxon>eudicotyledons</taxon>
        <taxon>Gunneridae</taxon>
        <taxon>Pentapetalae</taxon>
        <taxon>rosids</taxon>
        <taxon>fabids</taxon>
        <taxon>Fabales</taxon>
        <taxon>Fabaceae</taxon>
        <taxon>Cercidoideae</taxon>
        <taxon>Cercideae</taxon>
        <taxon>Bauhiniinae</taxon>
        <taxon>Bauhinia</taxon>
    </lineage>
</organism>
<proteinExistence type="predicted"/>
<reference evidence="1 2" key="1">
    <citation type="journal article" date="2022" name="DNA Res.">
        <title>Chromosomal-level genome assembly of the orchid tree Bauhinia variegata (Leguminosae; Cercidoideae) supports the allotetraploid origin hypothesis of Bauhinia.</title>
        <authorList>
            <person name="Zhong Y."/>
            <person name="Chen Y."/>
            <person name="Zheng D."/>
            <person name="Pang J."/>
            <person name="Liu Y."/>
            <person name="Luo S."/>
            <person name="Meng S."/>
            <person name="Qian L."/>
            <person name="Wei D."/>
            <person name="Dai S."/>
            <person name="Zhou R."/>
        </authorList>
    </citation>
    <scope>NUCLEOTIDE SEQUENCE [LARGE SCALE GENOMIC DNA]</scope>
    <source>
        <strain evidence="1">BV-YZ2020</strain>
    </source>
</reference>
<sequence length="78" mass="8866">MEIYHKLLLKVLGNCIGQVLKVEHKTIAKARGQFARFCVKVDLTKPLVSQLDIDGRMIDIEYKGLHEICFSCGTYGHM</sequence>
<accession>A0ACB9MK79</accession>
<comment type="caution">
    <text evidence="1">The sequence shown here is derived from an EMBL/GenBank/DDBJ whole genome shotgun (WGS) entry which is preliminary data.</text>
</comment>
<gene>
    <name evidence="1" type="ORF">L6164_023642</name>
</gene>
<evidence type="ECO:0000313" key="2">
    <source>
        <dbReference type="Proteomes" id="UP000828941"/>
    </source>
</evidence>
<keyword evidence="2" id="KW-1185">Reference proteome</keyword>
<dbReference type="EMBL" id="CM039434">
    <property type="protein sequence ID" value="KAI4324078.1"/>
    <property type="molecule type" value="Genomic_DNA"/>
</dbReference>
<evidence type="ECO:0000313" key="1">
    <source>
        <dbReference type="EMBL" id="KAI4324078.1"/>
    </source>
</evidence>
<protein>
    <submittedName>
        <fullName evidence="1">Uncharacterized protein</fullName>
    </submittedName>
</protein>